<keyword evidence="3" id="KW-0489">Methyltransferase</keyword>
<keyword evidence="3" id="KW-0808">Transferase</keyword>
<dbReference type="Pfam" id="PF08241">
    <property type="entry name" value="Methyltransf_11"/>
    <property type="match status" value="1"/>
</dbReference>
<dbReference type="InterPro" id="IPR013216">
    <property type="entry name" value="Methyltransf_11"/>
</dbReference>
<protein>
    <submittedName>
        <fullName evidence="3">SAM-dependent methyltransferase</fullName>
    </submittedName>
</protein>
<dbReference type="InterPro" id="IPR029063">
    <property type="entry name" value="SAM-dependent_MTases_sf"/>
</dbReference>
<proteinExistence type="predicted"/>
<dbReference type="RefSeq" id="WP_166844331.1">
    <property type="nucleotide sequence ID" value="NZ_JAAONY010000002.1"/>
</dbReference>
<reference evidence="3 4" key="1">
    <citation type="submission" date="2020-08" db="EMBL/GenBank/DDBJ databases">
        <title>Genomic Encyclopedia of Type Strains, Phase IV (KMG-IV): sequencing the most valuable type-strain genomes for metagenomic binning, comparative biology and taxonomic classification.</title>
        <authorList>
            <person name="Goeker M."/>
        </authorList>
    </citation>
    <scope>NUCLEOTIDE SEQUENCE [LARGE SCALE GENOMIC DNA]</scope>
    <source>
        <strain evidence="3 4">DSM 22368</strain>
    </source>
</reference>
<evidence type="ECO:0000256" key="1">
    <source>
        <dbReference type="SAM" id="MobiDB-lite"/>
    </source>
</evidence>
<dbReference type="GO" id="GO:0008757">
    <property type="term" value="F:S-adenosylmethionine-dependent methyltransferase activity"/>
    <property type="evidence" value="ECO:0007669"/>
    <property type="project" value="InterPro"/>
</dbReference>
<dbReference type="SUPFAM" id="SSF53335">
    <property type="entry name" value="S-adenosyl-L-methionine-dependent methyltransferases"/>
    <property type="match status" value="1"/>
</dbReference>
<dbReference type="FunCoup" id="A0A7X0MVW7">
    <property type="interactions" value="53"/>
</dbReference>
<feature type="region of interest" description="Disordered" evidence="1">
    <location>
        <begin position="259"/>
        <end position="295"/>
    </location>
</feature>
<dbReference type="Gene3D" id="3.40.50.150">
    <property type="entry name" value="Vaccinia Virus protein VP39"/>
    <property type="match status" value="1"/>
</dbReference>
<feature type="domain" description="Methyltransferase type 11" evidence="2">
    <location>
        <begin position="105"/>
        <end position="153"/>
    </location>
</feature>
<sequence length="295" mass="33479">MSLVQQCRQWLHQRANVPLSPNALAEDMATWAGTPLGQAIIEEERASIDELLRYRFGYHLCSFSHLRQNDFTGESRINHKIQMIQLDALDNVVSEDMKVDGFSPLPFDGSRLPLATDSVDVLLLHHCLEFSSNPHELLREAQRVLIDHGHLVITSFNPLSVYGLISNLARFTQSSQLWRRRFLTARASRDWLQLLGLEPLQLIPHFYRLPLSNKTLLNRSRWMESAGKKLGALNWGASYTLLARNDVFAMNAIKPRWQKPKSAEQFASSAIGRQAKRSGPKLVVTNPKPTSPAHK</sequence>
<dbReference type="GO" id="GO:0032259">
    <property type="term" value="P:methylation"/>
    <property type="evidence" value="ECO:0007669"/>
    <property type="project" value="UniProtKB-KW"/>
</dbReference>
<organism evidence="3 4">
    <name type="scientific">Pseudoteredinibacter isoporae</name>
    <dbReference type="NCBI Taxonomy" id="570281"/>
    <lineage>
        <taxon>Bacteria</taxon>
        <taxon>Pseudomonadati</taxon>
        <taxon>Pseudomonadota</taxon>
        <taxon>Gammaproteobacteria</taxon>
        <taxon>Cellvibrionales</taxon>
        <taxon>Cellvibrionaceae</taxon>
        <taxon>Pseudoteredinibacter</taxon>
    </lineage>
</organism>
<keyword evidence="4" id="KW-1185">Reference proteome</keyword>
<dbReference type="Proteomes" id="UP000528457">
    <property type="component" value="Unassembled WGS sequence"/>
</dbReference>
<dbReference type="InParanoid" id="A0A7X0MVW7"/>
<accession>A0A7X0MVW7</accession>
<dbReference type="AlphaFoldDB" id="A0A7X0MVW7"/>
<name>A0A7X0MVW7_9GAMM</name>
<dbReference type="EMBL" id="JACHHT010000002">
    <property type="protein sequence ID" value="MBB6521565.1"/>
    <property type="molecule type" value="Genomic_DNA"/>
</dbReference>
<evidence type="ECO:0000259" key="2">
    <source>
        <dbReference type="Pfam" id="PF08241"/>
    </source>
</evidence>
<evidence type="ECO:0000313" key="4">
    <source>
        <dbReference type="Proteomes" id="UP000528457"/>
    </source>
</evidence>
<gene>
    <name evidence="3" type="ORF">HNR48_001850</name>
</gene>
<evidence type="ECO:0000313" key="3">
    <source>
        <dbReference type="EMBL" id="MBB6521565.1"/>
    </source>
</evidence>
<comment type="caution">
    <text evidence="3">The sequence shown here is derived from an EMBL/GenBank/DDBJ whole genome shotgun (WGS) entry which is preliminary data.</text>
</comment>